<sequence length="235" mass="26408">MRSSNPQTCCVPPPMTRQNIRGFAIARSCHFHRPSSSAIRAVLALFWKSTATPCSALRFGDCVGVGRNCAFLRCETCQTLAVTRVLHSRTAKTTTSGQFRQCDRARRTVYIIRQSIIRHGLSARYRLEVHLLWTRAMSITTERRSMGGLRIAQFFPAVRPKDSRCSLVFDAIRALQDSFSALAWTRISKHVTIIHRCHPTTDSPPVLHAVALQREQASRNSAFQHFPGAGRAFGR</sequence>
<dbReference type="Proteomes" id="UP000077248">
    <property type="component" value="Unassembled WGS sequence"/>
</dbReference>
<reference evidence="1 2" key="1">
    <citation type="submission" date="2016-05" db="EMBL/GenBank/DDBJ databases">
        <title>Comparative analysis of secretome profiles of manganese(II)-oxidizing ascomycete fungi.</title>
        <authorList>
            <consortium name="DOE Joint Genome Institute"/>
            <person name="Zeiner C.A."/>
            <person name="Purvine S.O."/>
            <person name="Zink E.M."/>
            <person name="Wu S."/>
            <person name="Pasa-Tolic L."/>
            <person name="Chaput D.L."/>
            <person name="Haridas S."/>
            <person name="Grigoriev I.V."/>
            <person name="Santelli C.M."/>
            <person name="Hansel C.M."/>
        </authorList>
    </citation>
    <scope>NUCLEOTIDE SEQUENCE [LARGE SCALE GENOMIC DNA]</scope>
    <source>
        <strain evidence="1 2">SRC1lrK2f</strain>
    </source>
</reference>
<name>A0A177D9S7_ALTAL</name>
<dbReference type="EMBL" id="KV441490">
    <property type="protein sequence ID" value="OAG16208.1"/>
    <property type="molecule type" value="Genomic_DNA"/>
</dbReference>
<keyword evidence="2" id="KW-1185">Reference proteome</keyword>
<gene>
    <name evidence="1" type="ORF">CC77DRAFT_392097</name>
</gene>
<accession>A0A177D9S7</accession>
<organism evidence="1 2">
    <name type="scientific">Alternaria alternata</name>
    <name type="common">Alternaria rot fungus</name>
    <name type="synonym">Torula alternata</name>
    <dbReference type="NCBI Taxonomy" id="5599"/>
    <lineage>
        <taxon>Eukaryota</taxon>
        <taxon>Fungi</taxon>
        <taxon>Dikarya</taxon>
        <taxon>Ascomycota</taxon>
        <taxon>Pezizomycotina</taxon>
        <taxon>Dothideomycetes</taxon>
        <taxon>Pleosporomycetidae</taxon>
        <taxon>Pleosporales</taxon>
        <taxon>Pleosporineae</taxon>
        <taxon>Pleosporaceae</taxon>
        <taxon>Alternaria</taxon>
        <taxon>Alternaria sect. Alternaria</taxon>
        <taxon>Alternaria alternata complex</taxon>
    </lineage>
</organism>
<dbReference type="GeneID" id="29117096"/>
<evidence type="ECO:0000313" key="1">
    <source>
        <dbReference type="EMBL" id="OAG16208.1"/>
    </source>
</evidence>
<proteinExistence type="predicted"/>
<evidence type="ECO:0000313" key="2">
    <source>
        <dbReference type="Proteomes" id="UP000077248"/>
    </source>
</evidence>
<dbReference type="RefSeq" id="XP_018381629.1">
    <property type="nucleotide sequence ID" value="XM_018531502.1"/>
</dbReference>
<dbReference type="KEGG" id="aalt:CC77DRAFT_392097"/>
<dbReference type="VEuPathDB" id="FungiDB:CC77DRAFT_392097"/>
<dbReference type="AlphaFoldDB" id="A0A177D9S7"/>
<protein>
    <submittedName>
        <fullName evidence="1">Uncharacterized protein</fullName>
    </submittedName>
</protein>